<evidence type="ECO:0000313" key="3">
    <source>
        <dbReference type="EMBL" id="OVE47126.1"/>
    </source>
</evidence>
<dbReference type="SMART" id="SM00267">
    <property type="entry name" value="GGDEF"/>
    <property type="match status" value="1"/>
</dbReference>
<sequence length="581" mass="63890">MRGAWELPALFAIGLFGACAAAAWAGWEARRRGRYLRWFEQYPDAVLVVGKTGRILCANQRAAELAGGDASRLANSPLSQWLPAGDPLATPAWKALFAAEGSQACGSLGLHVWRGVDGEACEWLITARALSEDRAVLLSLRRPQELYPDQPKYYLAEKLLHTAESDAGIGSWVLHMESGRLEWSQAVHDIFGTDSATFDATEDAYFQRVHPDDRARVRRELDRHVLGDRPFDVEYRIVRPDGQVRELLERNHIQRQASGQVDHLWGTVIDMTEHKQLKRQLQLSQLAVEHCSEGIAIADEGLDWLYVNPALARMGGLAMADPSQLSGLFMAPGVEARLEREALRELLDASGAWQGELLLARRGAAPLPVLASATRLRDEDGRLLSVWVVSDISGMKESERRLHALAFFDGLTGLANRALFGERLRWHLQNEPAGGRLAILFLDLNGFKQVNDLLGHEAGDQVLREVARRLQAGCRPGELAARWGGDEFAVLLPGVADDAVLAARLRELREAARAERWGGGRWLRVSASLGAAVYPESAEDAERLIQLADRAMYRAKSEGGGQVWLHDGGGLRTLAGADCGA</sequence>
<dbReference type="PANTHER" id="PTHR44757">
    <property type="entry name" value="DIGUANYLATE CYCLASE DGCP"/>
    <property type="match status" value="1"/>
</dbReference>
<dbReference type="InterPro" id="IPR000160">
    <property type="entry name" value="GGDEF_dom"/>
</dbReference>
<name>A0A202B6B1_CHRVL</name>
<keyword evidence="4" id="KW-1185">Reference proteome</keyword>
<dbReference type="InterPro" id="IPR000014">
    <property type="entry name" value="PAS"/>
</dbReference>
<dbReference type="InterPro" id="IPR029787">
    <property type="entry name" value="Nucleotide_cyclase"/>
</dbReference>
<dbReference type="AlphaFoldDB" id="A0A202B6B1"/>
<accession>A0A202B6B1</accession>
<dbReference type="Gene3D" id="2.10.70.100">
    <property type="match status" value="1"/>
</dbReference>
<feature type="domain" description="PAC" evidence="1">
    <location>
        <begin position="353"/>
        <end position="404"/>
    </location>
</feature>
<reference evidence="3 4" key="1">
    <citation type="submission" date="2017-05" db="EMBL/GenBank/DDBJ databases">
        <title>Chromobacterium violaceum GHPS1 isolated from Hydrocarbon polluted soil in French Guiana display an awesome secondary metabolite arsenal and a battery of drug and heavy-metal-resistance and detoxification of xenobiotics proteins.</title>
        <authorList>
            <person name="Belbahri L."/>
        </authorList>
    </citation>
    <scope>NUCLEOTIDE SEQUENCE [LARGE SCALE GENOMIC DNA]</scope>
    <source>
        <strain evidence="3 4">GHPS1</strain>
    </source>
</reference>
<dbReference type="PROSITE" id="PS50113">
    <property type="entry name" value="PAC"/>
    <property type="match status" value="2"/>
</dbReference>
<dbReference type="InterPro" id="IPR000700">
    <property type="entry name" value="PAS-assoc_C"/>
</dbReference>
<evidence type="ECO:0008006" key="5">
    <source>
        <dbReference type="Google" id="ProtNLM"/>
    </source>
</evidence>
<dbReference type="Pfam" id="PF08448">
    <property type="entry name" value="PAS_4"/>
    <property type="match status" value="2"/>
</dbReference>
<dbReference type="InterPro" id="IPR001610">
    <property type="entry name" value="PAC"/>
</dbReference>
<dbReference type="SUPFAM" id="SSF55785">
    <property type="entry name" value="PYP-like sensor domain (PAS domain)"/>
    <property type="match status" value="3"/>
</dbReference>
<dbReference type="SMART" id="SM00086">
    <property type="entry name" value="PAC"/>
    <property type="match status" value="2"/>
</dbReference>
<evidence type="ECO:0000259" key="1">
    <source>
        <dbReference type="PROSITE" id="PS50113"/>
    </source>
</evidence>
<dbReference type="InterPro" id="IPR043128">
    <property type="entry name" value="Rev_trsase/Diguanyl_cyclase"/>
</dbReference>
<dbReference type="EMBL" id="NHOO01000013">
    <property type="protein sequence ID" value="OVE47126.1"/>
    <property type="molecule type" value="Genomic_DNA"/>
</dbReference>
<dbReference type="NCBIfam" id="TIGR00254">
    <property type="entry name" value="GGDEF"/>
    <property type="match status" value="1"/>
</dbReference>
<dbReference type="Gene3D" id="3.30.450.20">
    <property type="entry name" value="PAS domain"/>
    <property type="match status" value="3"/>
</dbReference>
<comment type="caution">
    <text evidence="3">The sequence shown here is derived from an EMBL/GenBank/DDBJ whole genome shotgun (WGS) entry which is preliminary data.</text>
</comment>
<feature type="domain" description="GGDEF" evidence="2">
    <location>
        <begin position="435"/>
        <end position="568"/>
    </location>
</feature>
<dbReference type="InterPro" id="IPR052155">
    <property type="entry name" value="Biofilm_reg_signaling"/>
</dbReference>
<evidence type="ECO:0000313" key="4">
    <source>
        <dbReference type="Proteomes" id="UP000196342"/>
    </source>
</evidence>
<dbReference type="PROSITE" id="PS51257">
    <property type="entry name" value="PROKAR_LIPOPROTEIN"/>
    <property type="match status" value="1"/>
</dbReference>
<dbReference type="CDD" id="cd00130">
    <property type="entry name" value="PAS"/>
    <property type="match status" value="2"/>
</dbReference>
<gene>
    <name evidence="3" type="ORF">CBW21_15795</name>
</gene>
<dbReference type="Pfam" id="PF00990">
    <property type="entry name" value="GGDEF"/>
    <property type="match status" value="1"/>
</dbReference>
<dbReference type="NCBIfam" id="TIGR00229">
    <property type="entry name" value="sensory_box"/>
    <property type="match status" value="2"/>
</dbReference>
<dbReference type="PANTHER" id="PTHR44757:SF2">
    <property type="entry name" value="BIOFILM ARCHITECTURE MAINTENANCE PROTEIN MBAA"/>
    <property type="match status" value="1"/>
</dbReference>
<dbReference type="InterPro" id="IPR013655">
    <property type="entry name" value="PAS_fold_3"/>
</dbReference>
<protein>
    <recommendedName>
        <fullName evidence="5">Diguanylate cyclase</fullName>
    </recommendedName>
</protein>
<dbReference type="Proteomes" id="UP000196342">
    <property type="component" value="Unassembled WGS sequence"/>
</dbReference>
<dbReference type="Pfam" id="PF08447">
    <property type="entry name" value="PAS_3"/>
    <property type="match status" value="1"/>
</dbReference>
<dbReference type="CDD" id="cd01949">
    <property type="entry name" value="GGDEF"/>
    <property type="match status" value="1"/>
</dbReference>
<organism evidence="3 4">
    <name type="scientific">Chromobacterium violaceum</name>
    <dbReference type="NCBI Taxonomy" id="536"/>
    <lineage>
        <taxon>Bacteria</taxon>
        <taxon>Pseudomonadati</taxon>
        <taxon>Pseudomonadota</taxon>
        <taxon>Betaproteobacteria</taxon>
        <taxon>Neisseriales</taxon>
        <taxon>Chromobacteriaceae</taxon>
        <taxon>Chromobacterium</taxon>
    </lineage>
</organism>
<dbReference type="Gene3D" id="3.30.70.270">
    <property type="match status" value="1"/>
</dbReference>
<proteinExistence type="predicted"/>
<dbReference type="PROSITE" id="PS50887">
    <property type="entry name" value="GGDEF"/>
    <property type="match status" value="1"/>
</dbReference>
<dbReference type="InterPro" id="IPR035965">
    <property type="entry name" value="PAS-like_dom_sf"/>
</dbReference>
<feature type="domain" description="PAC" evidence="1">
    <location>
        <begin position="231"/>
        <end position="283"/>
    </location>
</feature>
<dbReference type="InterPro" id="IPR013656">
    <property type="entry name" value="PAS_4"/>
</dbReference>
<evidence type="ECO:0000259" key="2">
    <source>
        <dbReference type="PROSITE" id="PS50887"/>
    </source>
</evidence>
<dbReference type="SUPFAM" id="SSF55073">
    <property type="entry name" value="Nucleotide cyclase"/>
    <property type="match status" value="1"/>
</dbReference>
<dbReference type="SMART" id="SM00091">
    <property type="entry name" value="PAS"/>
    <property type="match status" value="3"/>
</dbReference>